<comment type="caution">
    <text evidence="1">The sequence shown here is derived from an EMBL/GenBank/DDBJ whole genome shotgun (WGS) entry which is preliminary data.</text>
</comment>
<sequence length="212" mass="23671">QPPAANHSRQILLLTDGEISNVTQVMDLCRSMSTSSRIFSFGLGHSPSRSLIKGLARSTNGRFTFIPPGTNVDIYVAEQLQKALEPCITSVKVKWNIPSLISSKLQSVPTVAPPVYANDRLLFYALIDSDQFDHSTTVEIWNHEETVRLGLAKIDRIPETMNNDNQLITHLAAKALIQEITHAKDLHAGSQQTRFQQVKEDDNKKRLIDISL</sequence>
<organism evidence="1 2">
    <name type="scientific">Adineta steineri</name>
    <dbReference type="NCBI Taxonomy" id="433720"/>
    <lineage>
        <taxon>Eukaryota</taxon>
        <taxon>Metazoa</taxon>
        <taxon>Spiralia</taxon>
        <taxon>Gnathifera</taxon>
        <taxon>Rotifera</taxon>
        <taxon>Eurotatoria</taxon>
        <taxon>Bdelloidea</taxon>
        <taxon>Adinetida</taxon>
        <taxon>Adinetidae</taxon>
        <taxon>Adineta</taxon>
    </lineage>
</organism>
<evidence type="ECO:0008006" key="3">
    <source>
        <dbReference type="Google" id="ProtNLM"/>
    </source>
</evidence>
<dbReference type="AlphaFoldDB" id="A0A820KU77"/>
<dbReference type="SUPFAM" id="SSF53300">
    <property type="entry name" value="vWA-like"/>
    <property type="match status" value="1"/>
</dbReference>
<dbReference type="Gene3D" id="3.40.50.410">
    <property type="entry name" value="von Willebrand factor, type A domain"/>
    <property type="match status" value="1"/>
</dbReference>
<gene>
    <name evidence="1" type="ORF">OXD698_LOCUS48633</name>
</gene>
<dbReference type="InterPro" id="IPR036465">
    <property type="entry name" value="vWFA_dom_sf"/>
</dbReference>
<feature type="non-terminal residue" evidence="1">
    <location>
        <position position="1"/>
    </location>
</feature>
<reference evidence="1" key="1">
    <citation type="submission" date="2021-02" db="EMBL/GenBank/DDBJ databases">
        <authorList>
            <person name="Nowell W R."/>
        </authorList>
    </citation>
    <scope>NUCLEOTIDE SEQUENCE</scope>
</reference>
<dbReference type="Proteomes" id="UP000663844">
    <property type="component" value="Unassembled WGS sequence"/>
</dbReference>
<accession>A0A820KU77</accession>
<evidence type="ECO:0000313" key="2">
    <source>
        <dbReference type="Proteomes" id="UP000663844"/>
    </source>
</evidence>
<dbReference type="PANTHER" id="PTHR45737">
    <property type="entry name" value="VON WILLEBRAND FACTOR A DOMAIN-CONTAINING PROTEIN 5A"/>
    <property type="match status" value="1"/>
</dbReference>
<name>A0A820KU77_9BILA</name>
<proteinExistence type="predicted"/>
<evidence type="ECO:0000313" key="1">
    <source>
        <dbReference type="EMBL" id="CAF4348437.1"/>
    </source>
</evidence>
<feature type="non-terminal residue" evidence="1">
    <location>
        <position position="212"/>
    </location>
</feature>
<dbReference type="EMBL" id="CAJOAZ010020664">
    <property type="protein sequence ID" value="CAF4348437.1"/>
    <property type="molecule type" value="Genomic_DNA"/>
</dbReference>
<dbReference type="PANTHER" id="PTHR45737:SF6">
    <property type="entry name" value="VON WILLEBRAND FACTOR A DOMAIN-CONTAINING PROTEIN 5A"/>
    <property type="match status" value="1"/>
</dbReference>
<protein>
    <recommendedName>
        <fullName evidence="3">VWFA domain-containing protein</fullName>
    </recommendedName>
</protein>